<dbReference type="PANTHER" id="PTHR11592">
    <property type="entry name" value="GLUTATHIONE PEROXIDASE"/>
    <property type="match status" value="1"/>
</dbReference>
<dbReference type="PRINTS" id="PR01011">
    <property type="entry name" value="GLUTPROXDASE"/>
</dbReference>
<dbReference type="Gene3D" id="3.40.30.10">
    <property type="entry name" value="Glutaredoxin"/>
    <property type="match status" value="1"/>
</dbReference>
<evidence type="ECO:0000256" key="2">
    <source>
        <dbReference type="ARBA" id="ARBA00022559"/>
    </source>
</evidence>
<feature type="active site" evidence="4">
    <location>
        <position position="35"/>
    </location>
</feature>
<dbReference type="InterPro" id="IPR029759">
    <property type="entry name" value="GPX_AS"/>
</dbReference>
<dbReference type="PROSITE" id="PS00460">
    <property type="entry name" value="GLUTATHIONE_PEROXID_1"/>
    <property type="match status" value="1"/>
</dbReference>
<keyword evidence="8" id="KW-1185">Reference proteome</keyword>
<dbReference type="CDD" id="cd00340">
    <property type="entry name" value="GSH_Peroxidase"/>
    <property type="match status" value="1"/>
</dbReference>
<reference evidence="7 8" key="1">
    <citation type="submission" date="2018-11" db="EMBL/GenBank/DDBJ databases">
        <authorList>
            <person name="Kleinhagauer T."/>
            <person name="Glaeser S.P."/>
            <person name="Spergser J."/>
            <person name="Ruckert C."/>
            <person name="Kaempfer P."/>
            <person name="Busse H.-J."/>
        </authorList>
    </citation>
    <scope>NUCLEOTIDE SEQUENCE [LARGE SCALE GENOMIC DNA]</scope>
    <source>
        <strain evidence="7 8">W8</strain>
    </source>
</reference>
<dbReference type="PROSITE" id="PS51355">
    <property type="entry name" value="GLUTATHIONE_PEROXID_3"/>
    <property type="match status" value="1"/>
</dbReference>
<feature type="domain" description="Thioredoxin" evidence="6">
    <location>
        <begin position="1"/>
        <end position="149"/>
    </location>
</feature>
<organism evidence="7 8">
    <name type="scientific">Corynebacterium gerontici</name>
    <dbReference type="NCBI Taxonomy" id="2079234"/>
    <lineage>
        <taxon>Bacteria</taxon>
        <taxon>Bacillati</taxon>
        <taxon>Actinomycetota</taxon>
        <taxon>Actinomycetes</taxon>
        <taxon>Mycobacteriales</taxon>
        <taxon>Corynebacteriaceae</taxon>
        <taxon>Corynebacterium</taxon>
    </lineage>
</organism>
<dbReference type="Pfam" id="PF00255">
    <property type="entry name" value="GSHPx"/>
    <property type="match status" value="1"/>
</dbReference>
<dbReference type="PANTHER" id="PTHR11592:SF44">
    <property type="entry name" value="GLUTATHIONE PEROXIDASE"/>
    <property type="match status" value="1"/>
</dbReference>
<dbReference type="InterPro" id="IPR000889">
    <property type="entry name" value="Glutathione_peroxidase"/>
</dbReference>
<dbReference type="PROSITE" id="PS51352">
    <property type="entry name" value="THIOREDOXIN_2"/>
    <property type="match status" value="1"/>
</dbReference>
<proteinExistence type="inferred from homology"/>
<gene>
    <name evidence="7" type="primary">gpx2</name>
    <name evidence="7" type="ORF">CGERO_01960</name>
</gene>
<keyword evidence="3 5" id="KW-0560">Oxidoreductase</keyword>
<dbReference type="InterPro" id="IPR036249">
    <property type="entry name" value="Thioredoxin-like_sf"/>
</dbReference>
<protein>
    <recommendedName>
        <fullName evidence="5">Glutathione peroxidase</fullName>
    </recommendedName>
</protein>
<sequence length="150" mass="16852">MNFFDIPITYADGRDSTMADFQGHCLLIVNTASKCGYTEQLETLEELFQDYMQRGLFVIGVPSDDFQEEPLSNKQIAKEYAKYGVSFPLLAKGSLDTALYSYLIGDGPGIEWNFEKFVVSPEGKVVGRFAPSLEPDEMKIIEALEKYLPV</sequence>
<dbReference type="InterPro" id="IPR013766">
    <property type="entry name" value="Thioredoxin_domain"/>
</dbReference>
<evidence type="ECO:0000256" key="5">
    <source>
        <dbReference type="RuleBase" id="RU000499"/>
    </source>
</evidence>
<evidence type="ECO:0000313" key="8">
    <source>
        <dbReference type="Proteomes" id="UP000271587"/>
    </source>
</evidence>
<name>A0A3G6IY67_9CORY</name>
<evidence type="ECO:0000313" key="7">
    <source>
        <dbReference type="EMBL" id="AZA10725.1"/>
    </source>
</evidence>
<evidence type="ECO:0000256" key="1">
    <source>
        <dbReference type="ARBA" id="ARBA00006926"/>
    </source>
</evidence>
<dbReference type="RefSeq" id="WP_123933222.1">
    <property type="nucleotide sequence ID" value="NZ_CP033897.1"/>
</dbReference>
<evidence type="ECO:0000256" key="3">
    <source>
        <dbReference type="ARBA" id="ARBA00023002"/>
    </source>
</evidence>
<dbReference type="SUPFAM" id="SSF52833">
    <property type="entry name" value="Thioredoxin-like"/>
    <property type="match status" value="1"/>
</dbReference>
<dbReference type="AlphaFoldDB" id="A0A3G6IY67"/>
<accession>A0A3G6IY67</accession>
<dbReference type="KEGG" id="cgk:CGERO_01960"/>
<evidence type="ECO:0000256" key="4">
    <source>
        <dbReference type="PIRSR" id="PIRSR000303-1"/>
    </source>
</evidence>
<comment type="similarity">
    <text evidence="1 5">Belongs to the glutathione peroxidase family.</text>
</comment>
<dbReference type="Proteomes" id="UP000271587">
    <property type="component" value="Chromosome"/>
</dbReference>
<dbReference type="OrthoDB" id="9785502at2"/>
<dbReference type="GO" id="GO:0004601">
    <property type="term" value="F:peroxidase activity"/>
    <property type="evidence" value="ECO:0007669"/>
    <property type="project" value="UniProtKB-KW"/>
</dbReference>
<dbReference type="PIRSF" id="PIRSF000303">
    <property type="entry name" value="Glutathion_perox"/>
    <property type="match status" value="1"/>
</dbReference>
<dbReference type="EMBL" id="CP033897">
    <property type="protein sequence ID" value="AZA10725.1"/>
    <property type="molecule type" value="Genomic_DNA"/>
</dbReference>
<evidence type="ECO:0000259" key="6">
    <source>
        <dbReference type="PROSITE" id="PS51352"/>
    </source>
</evidence>
<dbReference type="GO" id="GO:0034599">
    <property type="term" value="P:cellular response to oxidative stress"/>
    <property type="evidence" value="ECO:0007669"/>
    <property type="project" value="TreeGrafter"/>
</dbReference>
<keyword evidence="2 5" id="KW-0575">Peroxidase</keyword>